<dbReference type="PANTHER" id="PTHR33969:SF2">
    <property type="entry name" value="SEGREGATION AND CONDENSATION PROTEIN A"/>
    <property type="match status" value="1"/>
</dbReference>
<sequence>MTFQIDIEQYSGPIELLLHIVRREELTLADIPLATITDQYLLYLEVLSELNVDDVADFLDIASLLVEMKSKQSVPSTEEVVGEEEGVIDTSPGELVSRLIEYKRIRDAASILDEQGQRWQLRYARLANDLPARKTEIGHQAIEPIEVWDLVSAFGRILRERTPPATSNVVYDDTPIHVHMERIHGLVVEHGQLELTSLFEAGMHKSSLVAMFLATLELTRHYGLTTDQRDTGHPLMLIAGENFKAELDVHKIDNLSFDKVANSNMPVAPR</sequence>
<gene>
    <name evidence="2" type="primary">scpA</name>
    <name evidence="2" type="ORF">Q31a_23050</name>
</gene>
<evidence type="ECO:0000256" key="1">
    <source>
        <dbReference type="ARBA" id="ARBA00044777"/>
    </source>
</evidence>
<dbReference type="AlphaFoldDB" id="A0A518G5X3"/>
<dbReference type="Pfam" id="PF02616">
    <property type="entry name" value="SMC_ScpA"/>
    <property type="match status" value="1"/>
</dbReference>
<evidence type="ECO:0000313" key="2">
    <source>
        <dbReference type="EMBL" id="QDV23992.1"/>
    </source>
</evidence>
<dbReference type="PANTHER" id="PTHR33969">
    <property type="entry name" value="SEGREGATION AND CONDENSATION PROTEIN A"/>
    <property type="match status" value="1"/>
</dbReference>
<protein>
    <recommendedName>
        <fullName evidence="1">Segregation and condensation protein A</fullName>
    </recommendedName>
</protein>
<dbReference type="OrthoDB" id="9811016at2"/>
<name>A0A518G5X3_9BACT</name>
<accession>A0A518G5X3</accession>
<dbReference type="EMBL" id="CP036298">
    <property type="protein sequence ID" value="QDV23992.1"/>
    <property type="molecule type" value="Genomic_DNA"/>
</dbReference>
<dbReference type="Proteomes" id="UP000318017">
    <property type="component" value="Chromosome"/>
</dbReference>
<keyword evidence="3" id="KW-1185">Reference proteome</keyword>
<reference evidence="2 3" key="1">
    <citation type="submission" date="2019-02" db="EMBL/GenBank/DDBJ databases">
        <title>Deep-cultivation of Planctomycetes and their phenomic and genomic characterization uncovers novel biology.</title>
        <authorList>
            <person name="Wiegand S."/>
            <person name="Jogler M."/>
            <person name="Boedeker C."/>
            <person name="Pinto D."/>
            <person name="Vollmers J."/>
            <person name="Rivas-Marin E."/>
            <person name="Kohn T."/>
            <person name="Peeters S.H."/>
            <person name="Heuer A."/>
            <person name="Rast P."/>
            <person name="Oberbeckmann S."/>
            <person name="Bunk B."/>
            <person name="Jeske O."/>
            <person name="Meyerdierks A."/>
            <person name="Storesund J.E."/>
            <person name="Kallscheuer N."/>
            <person name="Luecker S."/>
            <person name="Lage O.M."/>
            <person name="Pohl T."/>
            <person name="Merkel B.J."/>
            <person name="Hornburger P."/>
            <person name="Mueller R.-W."/>
            <person name="Bruemmer F."/>
            <person name="Labrenz M."/>
            <person name="Spormann A.M."/>
            <person name="Op den Camp H."/>
            <person name="Overmann J."/>
            <person name="Amann R."/>
            <person name="Jetten M.S.M."/>
            <person name="Mascher T."/>
            <person name="Medema M.H."/>
            <person name="Devos D.P."/>
            <person name="Kaster A.-K."/>
            <person name="Ovreas L."/>
            <person name="Rohde M."/>
            <person name="Galperin M.Y."/>
            <person name="Jogler C."/>
        </authorList>
    </citation>
    <scope>NUCLEOTIDE SEQUENCE [LARGE SCALE GENOMIC DNA]</scope>
    <source>
        <strain evidence="2 3">Q31a</strain>
    </source>
</reference>
<dbReference type="RefSeq" id="WP_145077323.1">
    <property type="nucleotide sequence ID" value="NZ_CP036298.1"/>
</dbReference>
<evidence type="ECO:0000313" key="3">
    <source>
        <dbReference type="Proteomes" id="UP000318017"/>
    </source>
</evidence>
<dbReference type="InterPro" id="IPR003768">
    <property type="entry name" value="ScpA"/>
</dbReference>
<dbReference type="KEGG" id="ahel:Q31a_23050"/>
<dbReference type="Gene3D" id="6.10.250.2410">
    <property type="match status" value="1"/>
</dbReference>
<proteinExistence type="predicted"/>
<organism evidence="2 3">
    <name type="scientific">Aureliella helgolandensis</name>
    <dbReference type="NCBI Taxonomy" id="2527968"/>
    <lineage>
        <taxon>Bacteria</taxon>
        <taxon>Pseudomonadati</taxon>
        <taxon>Planctomycetota</taxon>
        <taxon>Planctomycetia</taxon>
        <taxon>Pirellulales</taxon>
        <taxon>Pirellulaceae</taxon>
        <taxon>Aureliella</taxon>
    </lineage>
</organism>